<dbReference type="STRING" id="249408.BOO71_0013726"/>
<dbReference type="GO" id="GO:0006508">
    <property type="term" value="P:proteolysis"/>
    <property type="evidence" value="ECO:0007669"/>
    <property type="project" value="UniProtKB-KW"/>
</dbReference>
<dbReference type="Gene3D" id="3.40.50.200">
    <property type="entry name" value="Peptidase S8/S53 domain"/>
    <property type="match status" value="1"/>
</dbReference>
<dbReference type="InterPro" id="IPR050131">
    <property type="entry name" value="Peptidase_S8_subtilisin-like"/>
</dbReference>
<dbReference type="Pfam" id="PF00082">
    <property type="entry name" value="Peptidase_S8"/>
    <property type="match status" value="1"/>
</dbReference>
<comment type="caution">
    <text evidence="8">The sequence shown here is derived from an EMBL/GenBank/DDBJ whole genome shotgun (WGS) entry which is preliminary data.</text>
</comment>
<gene>
    <name evidence="8" type="ORF">BOO71_0013726</name>
</gene>
<dbReference type="AlphaFoldDB" id="A0A1U7NSI1"/>
<dbReference type="PANTHER" id="PTHR43806:SF11">
    <property type="entry name" value="CEREVISIN-RELATED"/>
    <property type="match status" value="1"/>
</dbReference>
<dbReference type="PANTHER" id="PTHR43806">
    <property type="entry name" value="PEPTIDASE S8"/>
    <property type="match status" value="1"/>
</dbReference>
<keyword evidence="2 5" id="KW-0645">Protease</keyword>
<dbReference type="InterPro" id="IPR000209">
    <property type="entry name" value="Peptidase_S8/S53_dom"/>
</dbReference>
<feature type="region of interest" description="Disordered" evidence="6">
    <location>
        <begin position="90"/>
        <end position="111"/>
    </location>
</feature>
<dbReference type="PROSITE" id="PS00138">
    <property type="entry name" value="SUBTILASE_SER"/>
    <property type="match status" value="1"/>
</dbReference>
<keyword evidence="4 5" id="KW-0720">Serine protease</keyword>
<proteinExistence type="inferred from homology"/>
<dbReference type="EMBL" id="MSTI01000160">
    <property type="protein sequence ID" value="OLV15870.1"/>
    <property type="molecule type" value="Genomic_DNA"/>
</dbReference>
<feature type="active site" description="Charge relay system" evidence="5">
    <location>
        <position position="443"/>
    </location>
</feature>
<feature type="active site" description="Charge relay system" evidence="5">
    <location>
        <position position="261"/>
    </location>
</feature>
<evidence type="ECO:0000313" key="8">
    <source>
        <dbReference type="EMBL" id="OLV15870.1"/>
    </source>
</evidence>
<dbReference type="GO" id="GO:0004252">
    <property type="term" value="F:serine-type endopeptidase activity"/>
    <property type="evidence" value="ECO:0007669"/>
    <property type="project" value="UniProtKB-UniRule"/>
</dbReference>
<evidence type="ECO:0000256" key="2">
    <source>
        <dbReference type="ARBA" id="ARBA00022670"/>
    </source>
</evidence>
<name>A0A1U7NSI1_9DEIO</name>
<protein>
    <submittedName>
        <fullName evidence="8">Alkaline protease</fullName>
    </submittedName>
</protein>
<evidence type="ECO:0000256" key="1">
    <source>
        <dbReference type="ARBA" id="ARBA00011073"/>
    </source>
</evidence>
<dbReference type="PRINTS" id="PR00723">
    <property type="entry name" value="SUBTILISIN"/>
</dbReference>
<dbReference type="InterPro" id="IPR015500">
    <property type="entry name" value="Peptidase_S8_subtilisin-rel"/>
</dbReference>
<dbReference type="RefSeq" id="WP_075836680.1">
    <property type="nucleotide sequence ID" value="NZ_MSTI01000160.1"/>
</dbReference>
<feature type="domain" description="Peptidase S8/S53" evidence="7">
    <location>
        <begin position="199"/>
        <end position="473"/>
    </location>
</feature>
<dbReference type="PROSITE" id="PS51892">
    <property type="entry name" value="SUBTILASE"/>
    <property type="match status" value="1"/>
</dbReference>
<evidence type="ECO:0000259" key="7">
    <source>
        <dbReference type="Pfam" id="PF00082"/>
    </source>
</evidence>
<evidence type="ECO:0000313" key="9">
    <source>
        <dbReference type="Proteomes" id="UP000186607"/>
    </source>
</evidence>
<dbReference type="InterPro" id="IPR023828">
    <property type="entry name" value="Peptidase_S8_Ser-AS"/>
</dbReference>
<sequence length="511" mass="52223">MTISGAIAPSAGKLVTVTIPIRTPPGRLRVQFVNDGTDKTITTRDIEVLAPELPGDPQARRVQLLINPRLTPPQVDALLARLLPGVGTLNSRETLPAPAAPRPNTRAAGTSPCGGTLAEIQLGAGITLEAALNLLAQEGGEDVWYPDPISNWNGHALAQSLPNQTQSAQPQLNPQSFNYAPAPVVPRVVLGSPTGGRTGAGVTIAVLDTGFSTTLDPTRELNTPQGMRLPRVSPPINALVPYDPANPAPSLTGAQDFWEGHGTQVAMLAAGTQSGVAPGASVLPIKVCAPGAGGRASCSTKDVLRGLCVALSKVPAQQLVLNLSLGGATPTGGIHAVLNWAQLNGAVVVAAGGNQHLNHPTTPNAPDPEEYPAAFARSHAPSQAALPILAVASVTPPTWNARSLNVSALWPLSGFSTRGSYLNISAPGDSLDLGHIQLYSGTSFAAPLVAGAAALARQANPGMTAVALRTYMLSGGRIIAGGGNVAAQNTSAGIVQTASVQNLPMLKLNGY</sequence>
<reference evidence="8 9" key="1">
    <citation type="submission" date="2017-01" db="EMBL/GenBank/DDBJ databases">
        <title>Genome Analysis of Deinococcus marmoris KOPRI26562.</title>
        <authorList>
            <person name="Kim J.H."/>
            <person name="Oh H.-M."/>
        </authorList>
    </citation>
    <scope>NUCLEOTIDE SEQUENCE [LARGE SCALE GENOMIC DNA]</scope>
    <source>
        <strain evidence="8 9">KOPRI26562</strain>
    </source>
</reference>
<feature type="active site" description="Charge relay system" evidence="5">
    <location>
        <position position="208"/>
    </location>
</feature>
<evidence type="ECO:0000256" key="6">
    <source>
        <dbReference type="SAM" id="MobiDB-lite"/>
    </source>
</evidence>
<dbReference type="SUPFAM" id="SSF52743">
    <property type="entry name" value="Subtilisin-like"/>
    <property type="match status" value="1"/>
</dbReference>
<dbReference type="InterPro" id="IPR036852">
    <property type="entry name" value="Peptidase_S8/S53_dom_sf"/>
</dbReference>
<dbReference type="Proteomes" id="UP000186607">
    <property type="component" value="Unassembled WGS sequence"/>
</dbReference>
<keyword evidence="3 5" id="KW-0378">Hydrolase</keyword>
<keyword evidence="9" id="KW-1185">Reference proteome</keyword>
<evidence type="ECO:0000256" key="4">
    <source>
        <dbReference type="ARBA" id="ARBA00022825"/>
    </source>
</evidence>
<evidence type="ECO:0000256" key="5">
    <source>
        <dbReference type="PROSITE-ProRule" id="PRU01240"/>
    </source>
</evidence>
<accession>A0A1U7NSI1</accession>
<comment type="similarity">
    <text evidence="1 5">Belongs to the peptidase S8 family.</text>
</comment>
<organism evidence="8 9">
    <name type="scientific">Deinococcus marmoris</name>
    <dbReference type="NCBI Taxonomy" id="249408"/>
    <lineage>
        <taxon>Bacteria</taxon>
        <taxon>Thermotogati</taxon>
        <taxon>Deinococcota</taxon>
        <taxon>Deinococci</taxon>
        <taxon>Deinococcales</taxon>
        <taxon>Deinococcaceae</taxon>
        <taxon>Deinococcus</taxon>
    </lineage>
</organism>
<evidence type="ECO:0000256" key="3">
    <source>
        <dbReference type="ARBA" id="ARBA00022801"/>
    </source>
</evidence>